<evidence type="ECO:0000256" key="8">
    <source>
        <dbReference type="ARBA" id="ARBA00022840"/>
    </source>
</evidence>
<dbReference type="PANTHER" id="PTHR42945">
    <property type="entry name" value="HISTIDINE BIOSYNTHESIS BIFUNCTIONAL PROTEIN"/>
    <property type="match status" value="1"/>
</dbReference>
<keyword evidence="6 10" id="KW-0547">Nucleotide-binding</keyword>
<dbReference type="GO" id="GO:0005737">
    <property type="term" value="C:cytoplasm"/>
    <property type="evidence" value="ECO:0007669"/>
    <property type="project" value="UniProtKB-SubCell"/>
</dbReference>
<dbReference type="SUPFAM" id="SSF101386">
    <property type="entry name" value="all-alpha NTP pyrophosphatases"/>
    <property type="match status" value="1"/>
</dbReference>
<dbReference type="NCBIfam" id="NF001611">
    <property type="entry name" value="PRK00400.1-3"/>
    <property type="match status" value="1"/>
</dbReference>
<evidence type="ECO:0000256" key="7">
    <source>
        <dbReference type="ARBA" id="ARBA00022801"/>
    </source>
</evidence>
<keyword evidence="9 10" id="KW-0368">Histidine biosynthesis</keyword>
<gene>
    <name evidence="10" type="primary">hisE</name>
    <name evidence="11" type="ORF">KZO87_13450</name>
</gene>
<comment type="caution">
    <text evidence="11">The sequence shown here is derived from an EMBL/GenBank/DDBJ whole genome shotgun (WGS) entry which is preliminary data.</text>
</comment>
<comment type="similarity">
    <text evidence="10">Belongs to the PRA-PH family.</text>
</comment>
<evidence type="ECO:0000256" key="1">
    <source>
        <dbReference type="ARBA" id="ARBA00001460"/>
    </source>
</evidence>
<evidence type="ECO:0000313" key="12">
    <source>
        <dbReference type="Proteomes" id="UP001145353"/>
    </source>
</evidence>
<dbReference type="PANTHER" id="PTHR42945:SF9">
    <property type="entry name" value="HISTIDINE BIOSYNTHESIS BIFUNCTIONAL PROTEIN HISIE"/>
    <property type="match status" value="1"/>
</dbReference>
<dbReference type="InterPro" id="IPR021130">
    <property type="entry name" value="PRib-ATP_PPHydrolase-like"/>
</dbReference>
<dbReference type="HAMAP" id="MF_01020">
    <property type="entry name" value="HisE"/>
    <property type="match status" value="1"/>
</dbReference>
<sequence length="112" mass="12275">MSDTLSQLSDVLAARRHAAPDSSYVAKLHAQGLNKILEKVGEEATETLLAAKDAEHGDDKTRQALVAETADLWFHSLVMLSHLDIDHQAVLDELARRFGTSGLEEKASRPSR</sequence>
<evidence type="ECO:0000256" key="9">
    <source>
        <dbReference type="ARBA" id="ARBA00023102"/>
    </source>
</evidence>
<dbReference type="AlphaFoldDB" id="A0A9X2X456"/>
<reference evidence="11" key="2">
    <citation type="journal article" date="2022" name="Syst. Appl. Microbiol.">
        <title>Chromohalobacter moromii sp. nov., a moderately halophilic bacterium isolated from lupine-based moromi fermentation.</title>
        <authorList>
            <person name="Lulf R.H."/>
            <person name="Hilgarth M."/>
            <person name="Ehrmann M.A."/>
        </authorList>
    </citation>
    <scope>NUCLEOTIDE SEQUENCE</scope>
    <source>
        <strain evidence="11">TMW 2.2304</strain>
    </source>
</reference>
<evidence type="ECO:0000256" key="6">
    <source>
        <dbReference type="ARBA" id="ARBA00022741"/>
    </source>
</evidence>
<keyword evidence="4 10" id="KW-0963">Cytoplasm</keyword>
<protein>
    <recommendedName>
        <fullName evidence="10">Phosphoribosyl-ATP pyrophosphatase</fullName>
        <shortName evidence="10">PRA-PH</shortName>
        <ecNumber evidence="10">3.6.1.31</ecNumber>
    </recommendedName>
</protein>
<dbReference type="EMBL" id="JAHXDE010000005">
    <property type="protein sequence ID" value="MCT8506380.1"/>
    <property type="molecule type" value="Genomic_DNA"/>
</dbReference>
<accession>A0A9X2X456</accession>
<dbReference type="Proteomes" id="UP001145353">
    <property type="component" value="Unassembled WGS sequence"/>
</dbReference>
<evidence type="ECO:0000256" key="10">
    <source>
        <dbReference type="HAMAP-Rule" id="MF_01020"/>
    </source>
</evidence>
<dbReference type="GO" id="GO:0000105">
    <property type="term" value="P:L-histidine biosynthetic process"/>
    <property type="evidence" value="ECO:0007669"/>
    <property type="project" value="UniProtKB-UniRule"/>
</dbReference>
<dbReference type="InterPro" id="IPR008179">
    <property type="entry name" value="HisE"/>
</dbReference>
<comment type="catalytic activity">
    <reaction evidence="1 10">
        <text>1-(5-phospho-beta-D-ribosyl)-ATP + H2O = 1-(5-phospho-beta-D-ribosyl)-5'-AMP + diphosphate + H(+)</text>
        <dbReference type="Rhea" id="RHEA:22828"/>
        <dbReference type="ChEBI" id="CHEBI:15377"/>
        <dbReference type="ChEBI" id="CHEBI:15378"/>
        <dbReference type="ChEBI" id="CHEBI:33019"/>
        <dbReference type="ChEBI" id="CHEBI:59457"/>
        <dbReference type="ChEBI" id="CHEBI:73183"/>
        <dbReference type="EC" id="3.6.1.31"/>
    </reaction>
</comment>
<dbReference type="Gene3D" id="1.10.287.1080">
    <property type="entry name" value="MazG-like"/>
    <property type="match status" value="1"/>
</dbReference>
<reference evidence="11" key="1">
    <citation type="submission" date="2021-07" db="EMBL/GenBank/DDBJ databases">
        <authorList>
            <person name="Luelf R.H."/>
        </authorList>
    </citation>
    <scope>NUCLEOTIDE SEQUENCE</scope>
    <source>
        <strain evidence="11">TMW 2.2304</strain>
    </source>
</reference>
<evidence type="ECO:0000256" key="2">
    <source>
        <dbReference type="ARBA" id="ARBA00004496"/>
    </source>
</evidence>
<comment type="subcellular location">
    <subcellularLocation>
        <location evidence="2 10">Cytoplasm</location>
    </subcellularLocation>
</comment>
<comment type="pathway">
    <text evidence="3 10">Amino-acid biosynthesis; L-histidine biosynthesis; L-histidine from 5-phospho-alpha-D-ribose 1-diphosphate: step 2/9.</text>
</comment>
<keyword evidence="12" id="KW-1185">Reference proteome</keyword>
<evidence type="ECO:0000256" key="3">
    <source>
        <dbReference type="ARBA" id="ARBA00005204"/>
    </source>
</evidence>
<keyword evidence="7 10" id="KW-0378">Hydrolase</keyword>
<dbReference type="Pfam" id="PF01503">
    <property type="entry name" value="PRA-PH"/>
    <property type="match status" value="1"/>
</dbReference>
<proteinExistence type="inferred from homology"/>
<dbReference type="NCBIfam" id="TIGR03188">
    <property type="entry name" value="histidine_hisI"/>
    <property type="match status" value="1"/>
</dbReference>
<evidence type="ECO:0000313" key="11">
    <source>
        <dbReference type="EMBL" id="MCT8506380.1"/>
    </source>
</evidence>
<keyword evidence="8 10" id="KW-0067">ATP-binding</keyword>
<name>A0A9X2X456_9GAMM</name>
<dbReference type="CDD" id="cd11534">
    <property type="entry name" value="NTP-PPase_HisIE_like"/>
    <property type="match status" value="1"/>
</dbReference>
<dbReference type="GO" id="GO:0004636">
    <property type="term" value="F:phosphoribosyl-ATP diphosphatase activity"/>
    <property type="evidence" value="ECO:0007669"/>
    <property type="project" value="UniProtKB-UniRule"/>
</dbReference>
<dbReference type="GO" id="GO:0005524">
    <property type="term" value="F:ATP binding"/>
    <property type="evidence" value="ECO:0007669"/>
    <property type="project" value="UniProtKB-KW"/>
</dbReference>
<keyword evidence="5 10" id="KW-0028">Amino-acid biosynthesis</keyword>
<organism evidence="11 12">
    <name type="scientific">Chromohalobacter moromii</name>
    <dbReference type="NCBI Taxonomy" id="2860329"/>
    <lineage>
        <taxon>Bacteria</taxon>
        <taxon>Pseudomonadati</taxon>
        <taxon>Pseudomonadota</taxon>
        <taxon>Gammaproteobacteria</taxon>
        <taxon>Oceanospirillales</taxon>
        <taxon>Halomonadaceae</taxon>
        <taxon>Chromohalobacter</taxon>
    </lineage>
</organism>
<dbReference type="EC" id="3.6.1.31" evidence="10"/>
<evidence type="ECO:0000256" key="5">
    <source>
        <dbReference type="ARBA" id="ARBA00022605"/>
    </source>
</evidence>
<evidence type="ECO:0000256" key="4">
    <source>
        <dbReference type="ARBA" id="ARBA00022490"/>
    </source>
</evidence>
<dbReference type="RefSeq" id="WP_247619361.1">
    <property type="nucleotide sequence ID" value="NZ_JAHXCZ010000005.1"/>
</dbReference>